<evidence type="ECO:0000256" key="1">
    <source>
        <dbReference type="ARBA" id="ARBA00005163"/>
    </source>
</evidence>
<evidence type="ECO:0000313" key="15">
    <source>
        <dbReference type="Proteomes" id="UP000006443"/>
    </source>
</evidence>
<dbReference type="CDD" id="cd00207">
    <property type="entry name" value="fer2"/>
    <property type="match status" value="1"/>
</dbReference>
<gene>
    <name evidence="14" type="ORF">DealDRAFT_0594</name>
</gene>
<dbReference type="GO" id="GO:0051538">
    <property type="term" value="F:3 iron, 4 sulfur cluster binding"/>
    <property type="evidence" value="ECO:0007669"/>
    <property type="project" value="UniProtKB-KW"/>
</dbReference>
<dbReference type="InterPro" id="IPR050573">
    <property type="entry name" value="SDH/FRD_Iron-Sulfur"/>
</dbReference>
<evidence type="ECO:0000256" key="3">
    <source>
        <dbReference type="ARBA" id="ARBA00022485"/>
    </source>
</evidence>
<dbReference type="PROSITE" id="PS00198">
    <property type="entry name" value="4FE4S_FER_1"/>
    <property type="match status" value="1"/>
</dbReference>
<dbReference type="GO" id="GO:0006099">
    <property type="term" value="P:tricarboxylic acid cycle"/>
    <property type="evidence" value="ECO:0007669"/>
    <property type="project" value="UniProtKB-KW"/>
</dbReference>
<reference evidence="14 15" key="1">
    <citation type="submission" date="2009-02" db="EMBL/GenBank/DDBJ databases">
        <title>Sequencing of the draft genome and assembly of Dethiobacter alkaliphilus AHT 1.</title>
        <authorList>
            <consortium name="US DOE Joint Genome Institute (JGI-PGF)"/>
            <person name="Lucas S."/>
            <person name="Copeland A."/>
            <person name="Lapidus A."/>
            <person name="Glavina del Rio T."/>
            <person name="Dalin E."/>
            <person name="Tice H."/>
            <person name="Bruce D."/>
            <person name="Goodwin L."/>
            <person name="Pitluck S."/>
            <person name="Larimer F."/>
            <person name="Land M.L."/>
            <person name="Hauser L."/>
            <person name="Muyzer G."/>
        </authorList>
    </citation>
    <scope>NUCLEOTIDE SEQUENCE [LARGE SCALE GENOMIC DNA]</scope>
    <source>
        <strain evidence="14 15">AHT 1</strain>
    </source>
</reference>
<dbReference type="SUPFAM" id="SSF54292">
    <property type="entry name" value="2Fe-2S ferredoxin-like"/>
    <property type="match status" value="1"/>
</dbReference>
<feature type="domain" description="2Fe-2S ferredoxin-type" evidence="12">
    <location>
        <begin position="4"/>
        <end position="97"/>
    </location>
</feature>
<dbReference type="Pfam" id="PF13085">
    <property type="entry name" value="Fer2_3"/>
    <property type="match status" value="1"/>
</dbReference>
<keyword evidence="6 11" id="KW-0479">Metal-binding</keyword>
<keyword evidence="9 11" id="KW-0411">Iron-sulfur</keyword>
<dbReference type="InterPro" id="IPR009051">
    <property type="entry name" value="Helical_ferredxn"/>
</dbReference>
<organism evidence="14 15">
    <name type="scientific">Dethiobacter alkaliphilus AHT 1</name>
    <dbReference type="NCBI Taxonomy" id="555088"/>
    <lineage>
        <taxon>Bacteria</taxon>
        <taxon>Bacillati</taxon>
        <taxon>Bacillota</taxon>
        <taxon>Dethiobacteria</taxon>
        <taxon>Dethiobacterales</taxon>
        <taxon>Dethiobacteraceae</taxon>
        <taxon>Dethiobacter</taxon>
    </lineage>
</organism>
<evidence type="ECO:0000256" key="10">
    <source>
        <dbReference type="ARBA" id="ARBA00023291"/>
    </source>
</evidence>
<name>C0GDE3_DETAL</name>
<accession>C0GDE3</accession>
<evidence type="ECO:0000256" key="4">
    <source>
        <dbReference type="ARBA" id="ARBA00022532"/>
    </source>
</evidence>
<evidence type="ECO:0000256" key="6">
    <source>
        <dbReference type="ARBA" id="ARBA00022723"/>
    </source>
</evidence>
<evidence type="ECO:0000256" key="7">
    <source>
        <dbReference type="ARBA" id="ARBA00023002"/>
    </source>
</evidence>
<dbReference type="GO" id="GO:0046872">
    <property type="term" value="F:metal ion binding"/>
    <property type="evidence" value="ECO:0007669"/>
    <property type="project" value="UniProtKB-KW"/>
</dbReference>
<evidence type="ECO:0000256" key="11">
    <source>
        <dbReference type="RuleBase" id="RU361237"/>
    </source>
</evidence>
<dbReference type="Pfam" id="PF13183">
    <property type="entry name" value="Fer4_8"/>
    <property type="match status" value="1"/>
</dbReference>
<dbReference type="OrthoDB" id="9804391at2"/>
<comment type="caution">
    <text evidence="14">The sequence shown here is derived from an EMBL/GenBank/DDBJ whole genome shotgun (WGS) entry which is preliminary data.</text>
</comment>
<comment type="pathway">
    <text evidence="1">Carbohydrate metabolism; tricarboxylic acid cycle.</text>
</comment>
<dbReference type="GO" id="GO:0051537">
    <property type="term" value="F:2 iron, 2 sulfur cluster binding"/>
    <property type="evidence" value="ECO:0007669"/>
    <property type="project" value="UniProtKB-KW"/>
</dbReference>
<dbReference type="GO" id="GO:0022904">
    <property type="term" value="P:respiratory electron transport chain"/>
    <property type="evidence" value="ECO:0007669"/>
    <property type="project" value="TreeGrafter"/>
</dbReference>
<dbReference type="Gene3D" id="3.10.20.30">
    <property type="match status" value="1"/>
</dbReference>
<dbReference type="InterPro" id="IPR017900">
    <property type="entry name" value="4Fe4S_Fe_S_CS"/>
</dbReference>
<dbReference type="EC" id="1.3.5.1" evidence="11"/>
<dbReference type="RefSeq" id="WP_008514722.1">
    <property type="nucleotide sequence ID" value="NZ_ACJM01000002.1"/>
</dbReference>
<dbReference type="GO" id="GO:0008177">
    <property type="term" value="F:succinate dehydrogenase (quinone) activity"/>
    <property type="evidence" value="ECO:0007669"/>
    <property type="project" value="UniProtKB-EC"/>
</dbReference>
<dbReference type="PROSITE" id="PS51085">
    <property type="entry name" value="2FE2S_FER_2"/>
    <property type="match status" value="1"/>
</dbReference>
<comment type="cofactor">
    <cofactor evidence="11">
        <name>[2Fe-2S] cluster</name>
        <dbReference type="ChEBI" id="CHEBI:190135"/>
    </cofactor>
    <text evidence="11">Binds 1 [2Fe-2S] cluster.</text>
</comment>
<dbReference type="Proteomes" id="UP000006443">
    <property type="component" value="Unassembled WGS sequence"/>
</dbReference>
<comment type="similarity">
    <text evidence="2 11">Belongs to the succinate dehydrogenase/fumarate reductase iron-sulfur protein family.</text>
</comment>
<evidence type="ECO:0000259" key="12">
    <source>
        <dbReference type="PROSITE" id="PS51085"/>
    </source>
</evidence>
<protein>
    <recommendedName>
        <fullName evidence="11">Fumarate reductase iron-sulfur subunit</fullName>
        <ecNumber evidence="11">1.3.5.1</ecNumber>
    </recommendedName>
</protein>
<dbReference type="InterPro" id="IPR036010">
    <property type="entry name" value="2Fe-2S_ferredoxin-like_sf"/>
</dbReference>
<dbReference type="PANTHER" id="PTHR11921:SF29">
    <property type="entry name" value="SUCCINATE DEHYDROGENASE [UBIQUINONE] IRON-SULFUR SUBUNIT, MITOCHONDRIAL"/>
    <property type="match status" value="1"/>
</dbReference>
<dbReference type="PANTHER" id="PTHR11921">
    <property type="entry name" value="SUCCINATE DEHYDROGENASE IRON-SULFUR PROTEIN"/>
    <property type="match status" value="1"/>
</dbReference>
<keyword evidence="3 11" id="KW-0004">4Fe-4S</keyword>
<keyword evidence="10 11" id="KW-0003">3Fe-4S</keyword>
<dbReference type="AlphaFoldDB" id="C0GDE3"/>
<evidence type="ECO:0000313" key="14">
    <source>
        <dbReference type="EMBL" id="EEG78664.1"/>
    </source>
</evidence>
<dbReference type="PROSITE" id="PS51379">
    <property type="entry name" value="4FE4S_FER_2"/>
    <property type="match status" value="1"/>
</dbReference>
<dbReference type="SUPFAM" id="SSF46548">
    <property type="entry name" value="alpha-helical ferredoxin"/>
    <property type="match status" value="1"/>
</dbReference>
<keyword evidence="7 14" id="KW-0560">Oxidoreductase</keyword>
<proteinExistence type="inferred from homology"/>
<dbReference type="NCBIfam" id="NF004616">
    <property type="entry name" value="PRK05950.1"/>
    <property type="match status" value="1"/>
</dbReference>
<dbReference type="PROSITE" id="PS00197">
    <property type="entry name" value="2FE2S_FER_1"/>
    <property type="match status" value="1"/>
</dbReference>
<keyword evidence="15" id="KW-1185">Reference proteome</keyword>
<feature type="domain" description="4Fe-4S ferredoxin-type" evidence="13">
    <location>
        <begin position="138"/>
        <end position="168"/>
    </location>
</feature>
<keyword evidence="8 11" id="KW-0408">Iron</keyword>
<evidence type="ECO:0000256" key="2">
    <source>
        <dbReference type="ARBA" id="ARBA00009433"/>
    </source>
</evidence>
<dbReference type="Gene3D" id="1.10.1060.10">
    <property type="entry name" value="Alpha-helical ferredoxin"/>
    <property type="match status" value="1"/>
</dbReference>
<keyword evidence="4" id="KW-0816">Tricarboxylic acid cycle</keyword>
<dbReference type="GO" id="GO:0009055">
    <property type="term" value="F:electron transfer activity"/>
    <property type="evidence" value="ECO:0007669"/>
    <property type="project" value="InterPro"/>
</dbReference>
<comment type="cofactor">
    <cofactor evidence="11">
        <name>[3Fe-4S] cluster</name>
        <dbReference type="ChEBI" id="CHEBI:21137"/>
    </cofactor>
    <text evidence="11">Binds 1 [3Fe-4S] cluster.</text>
</comment>
<dbReference type="InterPro" id="IPR006058">
    <property type="entry name" value="2Fe2S_fd_BS"/>
</dbReference>
<dbReference type="InterPro" id="IPR012675">
    <property type="entry name" value="Beta-grasp_dom_sf"/>
</dbReference>
<comment type="cofactor">
    <cofactor evidence="11">
        <name>[4Fe-4S] cluster</name>
        <dbReference type="ChEBI" id="CHEBI:49883"/>
    </cofactor>
    <text evidence="11">Binds 1 [4Fe-4S] cluster.</text>
</comment>
<comment type="catalytic activity">
    <reaction evidence="11">
        <text>a menaquinone + succinate = a menaquinol + fumarate</text>
        <dbReference type="Rhea" id="RHEA:27834"/>
        <dbReference type="Rhea" id="RHEA-COMP:9537"/>
        <dbReference type="Rhea" id="RHEA-COMP:9539"/>
        <dbReference type="ChEBI" id="CHEBI:16374"/>
        <dbReference type="ChEBI" id="CHEBI:18151"/>
        <dbReference type="ChEBI" id="CHEBI:29806"/>
        <dbReference type="ChEBI" id="CHEBI:30031"/>
        <dbReference type="EC" id="1.3.5.1"/>
    </reaction>
</comment>
<keyword evidence="5 11" id="KW-0001">2Fe-2S</keyword>
<dbReference type="InterPro" id="IPR025192">
    <property type="entry name" value="Succ_DH/fum_Rdtase_N"/>
</dbReference>
<evidence type="ECO:0000256" key="9">
    <source>
        <dbReference type="ARBA" id="ARBA00023014"/>
    </source>
</evidence>
<dbReference type="InterPro" id="IPR001041">
    <property type="entry name" value="2Fe-2S_ferredoxin-type"/>
</dbReference>
<evidence type="ECO:0000256" key="8">
    <source>
        <dbReference type="ARBA" id="ARBA00023004"/>
    </source>
</evidence>
<evidence type="ECO:0000256" key="5">
    <source>
        <dbReference type="ARBA" id="ARBA00022714"/>
    </source>
</evidence>
<dbReference type="GO" id="GO:0051539">
    <property type="term" value="F:4 iron, 4 sulfur cluster binding"/>
    <property type="evidence" value="ECO:0007669"/>
    <property type="project" value="UniProtKB-KW"/>
</dbReference>
<dbReference type="NCBIfam" id="TIGR00384">
    <property type="entry name" value="dhsB"/>
    <property type="match status" value="1"/>
</dbReference>
<evidence type="ECO:0000259" key="13">
    <source>
        <dbReference type="PROSITE" id="PS51379"/>
    </source>
</evidence>
<dbReference type="FunFam" id="1.10.1060.10:FF:000003">
    <property type="entry name" value="Succinate dehydrogenase iron-sulfur subunit"/>
    <property type="match status" value="1"/>
</dbReference>
<dbReference type="InterPro" id="IPR017896">
    <property type="entry name" value="4Fe4S_Fe-S-bd"/>
</dbReference>
<sequence>MELKEVAVVIRRQPAGEPDSAAYESYTVQVTPGLTVLEALISIQENQDPTLSFRYSCRGAVCGACAMLINNEISLACRTQIGYLNSANIKIEPLPNLPVITDLVVDMTEFWNKYQHIKPWLEPKDDPPETERHMEEKLRVKLDPYANCILCASCYGVCPVPPRSATKNFLGPAALAKNYRFYADSREGGRFERLLRVDSQDGLWGCDTVFKCVDVCPKDVPPTHGIVESRKKLMAGKLLGMK</sequence>
<dbReference type="STRING" id="555088.DealDRAFT_0594"/>
<dbReference type="EMBL" id="ACJM01000002">
    <property type="protein sequence ID" value="EEG78664.1"/>
    <property type="molecule type" value="Genomic_DNA"/>
</dbReference>
<dbReference type="InterPro" id="IPR004489">
    <property type="entry name" value="Succ_DH/fum_Rdtase_Fe-S"/>
</dbReference>
<dbReference type="eggNOG" id="COG0479">
    <property type="taxonomic scope" value="Bacteria"/>
</dbReference>